<dbReference type="OrthoDB" id="2985014at2759"/>
<evidence type="ECO:0000256" key="1">
    <source>
        <dbReference type="SAM" id="Phobius"/>
    </source>
</evidence>
<feature type="transmembrane region" description="Helical" evidence="1">
    <location>
        <begin position="96"/>
        <end position="115"/>
    </location>
</feature>
<name>A0A9P5Y2R0_9AGAR</name>
<reference evidence="2" key="1">
    <citation type="submission" date="2020-11" db="EMBL/GenBank/DDBJ databases">
        <authorList>
            <consortium name="DOE Joint Genome Institute"/>
            <person name="Ahrendt S."/>
            <person name="Riley R."/>
            <person name="Andreopoulos W."/>
            <person name="Labutti K."/>
            <person name="Pangilinan J."/>
            <person name="Ruiz-Duenas F.J."/>
            <person name="Barrasa J.M."/>
            <person name="Sanchez-Garcia M."/>
            <person name="Camarero S."/>
            <person name="Miyauchi S."/>
            <person name="Serrano A."/>
            <person name="Linde D."/>
            <person name="Babiker R."/>
            <person name="Drula E."/>
            <person name="Ayuso-Fernandez I."/>
            <person name="Pacheco R."/>
            <person name="Padilla G."/>
            <person name="Ferreira P."/>
            <person name="Barriuso J."/>
            <person name="Kellner H."/>
            <person name="Castanera R."/>
            <person name="Alfaro M."/>
            <person name="Ramirez L."/>
            <person name="Pisabarro A.G."/>
            <person name="Kuo A."/>
            <person name="Tritt A."/>
            <person name="Lipzen A."/>
            <person name="He G."/>
            <person name="Yan M."/>
            <person name="Ng V."/>
            <person name="Cullen D."/>
            <person name="Martin F."/>
            <person name="Rosso M.-N."/>
            <person name="Henrissat B."/>
            <person name="Hibbett D."/>
            <person name="Martinez A.T."/>
            <person name="Grigoriev I.V."/>
        </authorList>
    </citation>
    <scope>NUCLEOTIDE SEQUENCE</scope>
    <source>
        <strain evidence="2">CBS 247.69</strain>
    </source>
</reference>
<evidence type="ECO:0000313" key="3">
    <source>
        <dbReference type="Proteomes" id="UP000807353"/>
    </source>
</evidence>
<dbReference type="EMBL" id="MU150302">
    <property type="protein sequence ID" value="KAF9460246.1"/>
    <property type="molecule type" value="Genomic_DNA"/>
</dbReference>
<feature type="transmembrane region" description="Helical" evidence="1">
    <location>
        <begin position="27"/>
        <end position="48"/>
    </location>
</feature>
<sequence length="116" mass="12834">MTNSGGILATWLLGALSPPPLYRKATITLLIMSVLMVVVAGMNTYYLWLQNKKKAMILATMSRSEEKHGIGDKSAWFIYNLHKNSRSRIPALSHDINGMSLLLPLPIGSFVVVVIH</sequence>
<evidence type="ECO:0000313" key="2">
    <source>
        <dbReference type="EMBL" id="KAF9460246.1"/>
    </source>
</evidence>
<proteinExistence type="predicted"/>
<dbReference type="Proteomes" id="UP000807353">
    <property type="component" value="Unassembled WGS sequence"/>
</dbReference>
<protein>
    <submittedName>
        <fullName evidence="2">Uncharacterized protein</fullName>
    </submittedName>
</protein>
<dbReference type="AlphaFoldDB" id="A0A9P5Y2R0"/>
<comment type="caution">
    <text evidence="2">The sequence shown here is derived from an EMBL/GenBank/DDBJ whole genome shotgun (WGS) entry which is preliminary data.</text>
</comment>
<keyword evidence="1" id="KW-0472">Membrane</keyword>
<keyword evidence="3" id="KW-1185">Reference proteome</keyword>
<gene>
    <name evidence="2" type="ORF">BDZ94DRAFT_1378071</name>
</gene>
<keyword evidence="1" id="KW-1133">Transmembrane helix</keyword>
<keyword evidence="1" id="KW-0812">Transmembrane</keyword>
<accession>A0A9P5Y2R0</accession>
<organism evidence="2 3">
    <name type="scientific">Collybia nuda</name>
    <dbReference type="NCBI Taxonomy" id="64659"/>
    <lineage>
        <taxon>Eukaryota</taxon>
        <taxon>Fungi</taxon>
        <taxon>Dikarya</taxon>
        <taxon>Basidiomycota</taxon>
        <taxon>Agaricomycotina</taxon>
        <taxon>Agaricomycetes</taxon>
        <taxon>Agaricomycetidae</taxon>
        <taxon>Agaricales</taxon>
        <taxon>Tricholomatineae</taxon>
        <taxon>Clitocybaceae</taxon>
        <taxon>Collybia</taxon>
    </lineage>
</organism>